<reference evidence="1" key="1">
    <citation type="journal article" date="2021" name="New Phytol.">
        <title>Evolutionary innovations through gain and loss of genes in the ectomycorrhizal Boletales.</title>
        <authorList>
            <person name="Wu G."/>
            <person name="Miyauchi S."/>
            <person name="Morin E."/>
            <person name="Kuo A."/>
            <person name="Drula E."/>
            <person name="Varga T."/>
            <person name="Kohler A."/>
            <person name="Feng B."/>
            <person name="Cao Y."/>
            <person name="Lipzen A."/>
            <person name="Daum C."/>
            <person name="Hundley H."/>
            <person name="Pangilinan J."/>
            <person name="Johnson J."/>
            <person name="Barry K."/>
            <person name="LaButti K."/>
            <person name="Ng V."/>
            <person name="Ahrendt S."/>
            <person name="Min B."/>
            <person name="Choi I.G."/>
            <person name="Park H."/>
            <person name="Plett J.M."/>
            <person name="Magnuson J."/>
            <person name="Spatafora J.W."/>
            <person name="Nagy L.G."/>
            <person name="Henrissat B."/>
            <person name="Grigoriev I.V."/>
            <person name="Yang Z.L."/>
            <person name="Xu J."/>
            <person name="Martin F.M."/>
        </authorList>
    </citation>
    <scope>NUCLEOTIDE SEQUENCE</scope>
    <source>
        <strain evidence="1">KUC20120723A-06</strain>
    </source>
</reference>
<organism evidence="1 2">
    <name type="scientific">Leucogyrophana mollusca</name>
    <dbReference type="NCBI Taxonomy" id="85980"/>
    <lineage>
        <taxon>Eukaryota</taxon>
        <taxon>Fungi</taxon>
        <taxon>Dikarya</taxon>
        <taxon>Basidiomycota</taxon>
        <taxon>Agaricomycotina</taxon>
        <taxon>Agaricomycetes</taxon>
        <taxon>Agaricomycetidae</taxon>
        <taxon>Boletales</taxon>
        <taxon>Boletales incertae sedis</taxon>
        <taxon>Leucogyrophana</taxon>
    </lineage>
</organism>
<protein>
    <submittedName>
        <fullName evidence="1">Uncharacterized protein</fullName>
    </submittedName>
</protein>
<accession>A0ACB8BPL7</accession>
<name>A0ACB8BPL7_9AGAM</name>
<comment type="caution">
    <text evidence="1">The sequence shown here is derived from an EMBL/GenBank/DDBJ whole genome shotgun (WGS) entry which is preliminary data.</text>
</comment>
<dbReference type="Proteomes" id="UP000790709">
    <property type="component" value="Unassembled WGS sequence"/>
</dbReference>
<proteinExistence type="predicted"/>
<gene>
    <name evidence="1" type="ORF">BV22DRAFT_1103431</name>
</gene>
<sequence length="446" mass="49028">MAPPIEDDWSDSDEETGSDVETAVLLGFPDGTVETESDLKDAAVSRIGGHPALLPSREPPISCSQCKNCSYPMELLMQIWCPFEDSPHDRALYVWGCARASCQRKPGSIRAWRGLRFNSEYAAKLEKKLQRKKVQTKATNPPKSVPSGNPFSMKAAAIPSPFGLGDQIFGQSASEDSAPPAQEDVTDDSDGESDSSSTSEQSLITAMASTTLDESAWTAAPSYTPMYLSTSSEYLPPAPKSKPTSKIRVEDPADDDDKKGKDATWAFEGYENSLEVDHVFDRFTKRVSYAGEQCLRYELGGIPLPFSSDKVFENIFVAPPQAPLPVTKPDFKVVQAGRRSYSTNFVTPCPACTSSRVFECQLMPNLINVLRASAKNDGTQKALTDEQRIKAVQEALKQGGNASDKREMEWGTCMIFSCEKDCCVGDDGKDVKECWREEVVLVQWDE</sequence>
<evidence type="ECO:0000313" key="2">
    <source>
        <dbReference type="Proteomes" id="UP000790709"/>
    </source>
</evidence>
<evidence type="ECO:0000313" key="1">
    <source>
        <dbReference type="EMBL" id="KAH7927870.1"/>
    </source>
</evidence>
<dbReference type="EMBL" id="MU266360">
    <property type="protein sequence ID" value="KAH7927870.1"/>
    <property type="molecule type" value="Genomic_DNA"/>
</dbReference>
<keyword evidence="2" id="KW-1185">Reference proteome</keyword>